<evidence type="ECO:0000256" key="8">
    <source>
        <dbReference type="ARBA" id="ARBA00023224"/>
    </source>
</evidence>
<evidence type="ECO:0000256" key="7">
    <source>
        <dbReference type="ARBA" id="ARBA00023180"/>
    </source>
</evidence>
<gene>
    <name evidence="12" type="ORF">KOW79_019533</name>
</gene>
<feature type="transmembrane region" description="Helical" evidence="10">
    <location>
        <begin position="201"/>
        <end position="225"/>
    </location>
</feature>
<sequence length="364" mass="40279">MPVMETLLREFFNITPDPPVNISHRHWGVPYLKRLAHLDESLYEDFYSLWITLMVVNSIMFLVGLVLNSLALYVFCVGTKSRTAPLIYTINLAVADLLVALSLPARIALYYSGGGCVACSYVHTFSYFVNMYCSILFLTSICVDRYMAVVWAAGTADRCRSPAVAKGVSAGVWFFAVVVTYSFQTTALEFGGSSCCHLPVLFAVTLLEFVIPLLVIITFTARVACALANDRLMAQSRGRRARAVRLLLAVLVVFVICFTPFHVREALVYFRLGGGREQHVVAYHTTVTLSSLNSCLDPVVYCFVPDNFRSALRRAYRRREPQHSSAAEVTTPRRNSKGSGTTMAVVYSIASLTFSPCTLHPASG</sequence>
<dbReference type="PROSITE" id="PS00237">
    <property type="entry name" value="G_PROTEIN_RECEP_F1_1"/>
    <property type="match status" value="1"/>
</dbReference>
<feature type="transmembrane region" description="Helical" evidence="10">
    <location>
        <begin position="86"/>
        <end position="105"/>
    </location>
</feature>
<evidence type="ECO:0000256" key="5">
    <source>
        <dbReference type="ARBA" id="ARBA00023136"/>
    </source>
</evidence>
<keyword evidence="8 9" id="KW-0807">Transducer</keyword>
<dbReference type="GO" id="GO:0005886">
    <property type="term" value="C:plasma membrane"/>
    <property type="evidence" value="ECO:0007669"/>
    <property type="project" value="TreeGrafter"/>
</dbReference>
<dbReference type="InterPro" id="IPR017452">
    <property type="entry name" value="GPCR_Rhodpsn_7TM"/>
</dbReference>
<feature type="transmembrane region" description="Helical" evidence="10">
    <location>
        <begin position="125"/>
        <end position="143"/>
    </location>
</feature>
<organism evidence="12 13">
    <name type="scientific">Hemibagrus wyckioides</name>
    <dbReference type="NCBI Taxonomy" id="337641"/>
    <lineage>
        <taxon>Eukaryota</taxon>
        <taxon>Metazoa</taxon>
        <taxon>Chordata</taxon>
        <taxon>Craniata</taxon>
        <taxon>Vertebrata</taxon>
        <taxon>Euteleostomi</taxon>
        <taxon>Actinopterygii</taxon>
        <taxon>Neopterygii</taxon>
        <taxon>Teleostei</taxon>
        <taxon>Ostariophysi</taxon>
        <taxon>Siluriformes</taxon>
        <taxon>Bagridae</taxon>
        <taxon>Hemibagrus</taxon>
    </lineage>
</organism>
<dbReference type="GO" id="GO:0007200">
    <property type="term" value="P:phospholipase C-activating G protein-coupled receptor signaling pathway"/>
    <property type="evidence" value="ECO:0007669"/>
    <property type="project" value="TreeGrafter"/>
</dbReference>
<keyword evidence="7" id="KW-0325">Glycoprotein</keyword>
<dbReference type="EMBL" id="JAHKSW010000024">
    <property type="protein sequence ID" value="KAG7317235.1"/>
    <property type="molecule type" value="Genomic_DNA"/>
</dbReference>
<keyword evidence="6 9" id="KW-0675">Receptor</keyword>
<comment type="subcellular location">
    <subcellularLocation>
        <location evidence="1">Membrane</location>
        <topology evidence="1">Multi-pass membrane protein</topology>
    </subcellularLocation>
</comment>
<dbReference type="PANTHER" id="PTHR24232">
    <property type="entry name" value="G-PROTEIN COUPLED RECEPTOR"/>
    <property type="match status" value="1"/>
</dbReference>
<evidence type="ECO:0000313" key="13">
    <source>
        <dbReference type="Proteomes" id="UP000824219"/>
    </source>
</evidence>
<keyword evidence="3 10" id="KW-1133">Transmembrane helix</keyword>
<reference evidence="12 13" key="1">
    <citation type="submission" date="2021-06" db="EMBL/GenBank/DDBJ databases">
        <title>Chromosome-level genome assembly of the red-tail catfish (Hemibagrus wyckioides).</title>
        <authorList>
            <person name="Shao F."/>
        </authorList>
    </citation>
    <scope>NUCLEOTIDE SEQUENCE [LARGE SCALE GENOMIC DNA]</scope>
    <source>
        <strain evidence="12">EC202008001</strain>
        <tissue evidence="12">Blood</tissue>
    </source>
</reference>
<keyword evidence="4 9" id="KW-0297">G-protein coupled receptor</keyword>
<dbReference type="PRINTS" id="PR00237">
    <property type="entry name" value="GPCRRHODOPSN"/>
</dbReference>
<feature type="transmembrane region" description="Helical" evidence="10">
    <location>
        <begin position="163"/>
        <end position="181"/>
    </location>
</feature>
<dbReference type="GO" id="GO:0004930">
    <property type="term" value="F:G protein-coupled receptor activity"/>
    <property type="evidence" value="ECO:0007669"/>
    <property type="project" value="UniProtKB-KW"/>
</dbReference>
<evidence type="ECO:0000256" key="9">
    <source>
        <dbReference type="RuleBase" id="RU000688"/>
    </source>
</evidence>
<dbReference type="PANTHER" id="PTHR24232:SF109">
    <property type="entry name" value="G-PROTEIN COUPLED RECEPTOR 20-LIKE"/>
    <property type="match status" value="1"/>
</dbReference>
<dbReference type="Pfam" id="PF00001">
    <property type="entry name" value="7tm_1"/>
    <property type="match status" value="1"/>
</dbReference>
<evidence type="ECO:0000256" key="3">
    <source>
        <dbReference type="ARBA" id="ARBA00022989"/>
    </source>
</evidence>
<keyword evidence="5 10" id="KW-0472">Membrane</keyword>
<name>A0A9D3N9Z6_9TELE</name>
<dbReference type="OrthoDB" id="6069656at2759"/>
<evidence type="ECO:0000256" key="1">
    <source>
        <dbReference type="ARBA" id="ARBA00004141"/>
    </source>
</evidence>
<evidence type="ECO:0000256" key="10">
    <source>
        <dbReference type="SAM" id="Phobius"/>
    </source>
</evidence>
<keyword evidence="13" id="KW-1185">Reference proteome</keyword>
<protein>
    <recommendedName>
        <fullName evidence="11">G-protein coupled receptors family 1 profile domain-containing protein</fullName>
    </recommendedName>
</protein>
<dbReference type="SUPFAM" id="SSF81321">
    <property type="entry name" value="Family A G protein-coupled receptor-like"/>
    <property type="match status" value="1"/>
</dbReference>
<keyword evidence="2 9" id="KW-0812">Transmembrane</keyword>
<dbReference type="Gene3D" id="1.20.1070.10">
    <property type="entry name" value="Rhodopsin 7-helix transmembrane proteins"/>
    <property type="match status" value="1"/>
</dbReference>
<comment type="similarity">
    <text evidence="9">Belongs to the G-protein coupled receptor 1 family.</text>
</comment>
<evidence type="ECO:0000259" key="11">
    <source>
        <dbReference type="PROSITE" id="PS50262"/>
    </source>
</evidence>
<dbReference type="GO" id="GO:0035025">
    <property type="term" value="P:positive regulation of Rho protein signal transduction"/>
    <property type="evidence" value="ECO:0007669"/>
    <property type="project" value="TreeGrafter"/>
</dbReference>
<dbReference type="AlphaFoldDB" id="A0A9D3N9Z6"/>
<feature type="domain" description="G-protein coupled receptors family 1 profile" evidence="11">
    <location>
        <begin position="67"/>
        <end position="301"/>
    </location>
</feature>
<feature type="transmembrane region" description="Helical" evidence="10">
    <location>
        <begin position="47"/>
        <end position="74"/>
    </location>
</feature>
<evidence type="ECO:0000256" key="4">
    <source>
        <dbReference type="ARBA" id="ARBA00023040"/>
    </source>
</evidence>
<dbReference type="Proteomes" id="UP000824219">
    <property type="component" value="Linkage Group LG24"/>
</dbReference>
<evidence type="ECO:0000256" key="6">
    <source>
        <dbReference type="ARBA" id="ARBA00023170"/>
    </source>
</evidence>
<dbReference type="InterPro" id="IPR000276">
    <property type="entry name" value="GPCR_Rhodpsn"/>
</dbReference>
<dbReference type="PROSITE" id="PS50262">
    <property type="entry name" value="G_PROTEIN_RECEP_F1_2"/>
    <property type="match status" value="1"/>
</dbReference>
<comment type="caution">
    <text evidence="12">The sequence shown here is derived from an EMBL/GenBank/DDBJ whole genome shotgun (WGS) entry which is preliminary data.</text>
</comment>
<evidence type="ECO:0000313" key="12">
    <source>
        <dbReference type="EMBL" id="KAG7317235.1"/>
    </source>
</evidence>
<proteinExistence type="inferred from homology"/>
<accession>A0A9D3N9Z6</accession>
<feature type="transmembrane region" description="Helical" evidence="10">
    <location>
        <begin position="246"/>
        <end position="263"/>
    </location>
</feature>
<evidence type="ECO:0000256" key="2">
    <source>
        <dbReference type="ARBA" id="ARBA00022692"/>
    </source>
</evidence>